<name>A0A8S5RD25_9VIRU</name>
<accession>A0A8S5RD25</accession>
<dbReference type="EMBL" id="BK059092">
    <property type="protein sequence ID" value="DAE29043.1"/>
    <property type="molecule type" value="Genomic_DNA"/>
</dbReference>
<feature type="compositionally biased region" description="Basic and acidic residues" evidence="1">
    <location>
        <begin position="14"/>
        <end position="27"/>
    </location>
</feature>
<sequence>MSKVANANANEALEEAKSSIKTSERGKPGGVPILDENGLIPES</sequence>
<evidence type="ECO:0000256" key="1">
    <source>
        <dbReference type="SAM" id="MobiDB-lite"/>
    </source>
</evidence>
<proteinExistence type="predicted"/>
<feature type="region of interest" description="Disordered" evidence="1">
    <location>
        <begin position="1"/>
        <end position="43"/>
    </location>
</feature>
<feature type="compositionally biased region" description="Low complexity" evidence="1">
    <location>
        <begin position="1"/>
        <end position="11"/>
    </location>
</feature>
<evidence type="ECO:0000313" key="2">
    <source>
        <dbReference type="EMBL" id="DAE29043.1"/>
    </source>
</evidence>
<protein>
    <submittedName>
        <fullName evidence="2">Uncharacterized protein</fullName>
    </submittedName>
</protein>
<reference evidence="2" key="1">
    <citation type="journal article" date="2021" name="Proc. Natl. Acad. Sci. U.S.A.">
        <title>A Catalog of Tens of Thousands of Viruses from Human Metagenomes Reveals Hidden Associations with Chronic Diseases.</title>
        <authorList>
            <person name="Tisza M.J."/>
            <person name="Buck C.B."/>
        </authorList>
    </citation>
    <scope>NUCLEOTIDE SEQUENCE</scope>
    <source>
        <strain evidence="2">CtPYc18</strain>
    </source>
</reference>
<organism evidence="2">
    <name type="scientific">virus sp. ctPYc18</name>
    <dbReference type="NCBI Taxonomy" id="2828251"/>
    <lineage>
        <taxon>Viruses</taxon>
    </lineage>
</organism>